<accession>A0A183CSW0</accession>
<evidence type="ECO:0000313" key="2">
    <source>
        <dbReference type="WBParaSite" id="GPLIN_001596800"/>
    </source>
</evidence>
<dbReference type="Proteomes" id="UP000050741">
    <property type="component" value="Unassembled WGS sequence"/>
</dbReference>
<dbReference type="AlphaFoldDB" id="A0A183CSW0"/>
<proteinExistence type="predicted"/>
<keyword evidence="1" id="KW-1185">Reference proteome</keyword>
<reference evidence="1" key="1">
    <citation type="submission" date="2014-05" db="EMBL/GenBank/DDBJ databases">
        <title>The genome and life-stage specific transcriptomes of Globodera pallida elucidate key aspects of plant parasitism by a cyst nematode.</title>
        <authorList>
            <person name="Cotton J.A."/>
            <person name="Lilley C.J."/>
            <person name="Jones L.M."/>
            <person name="Kikuchi T."/>
            <person name="Reid A.J."/>
            <person name="Thorpe P."/>
            <person name="Tsai I.J."/>
            <person name="Beasley H."/>
            <person name="Blok V."/>
            <person name="Cock P.J.A."/>
            <person name="Van den Akker S.E."/>
            <person name="Holroyd N."/>
            <person name="Hunt M."/>
            <person name="Mantelin S."/>
            <person name="Naghra H."/>
            <person name="Pain A."/>
            <person name="Palomares-Rius J.E."/>
            <person name="Zarowiecki M."/>
            <person name="Berriman M."/>
            <person name="Jones J.T."/>
            <person name="Urwin P.E."/>
        </authorList>
    </citation>
    <scope>NUCLEOTIDE SEQUENCE [LARGE SCALE GENOMIC DNA]</scope>
    <source>
        <strain evidence="1">Lindley</strain>
    </source>
</reference>
<protein>
    <submittedName>
        <fullName evidence="2">Salivary secreted peptide</fullName>
    </submittedName>
</protein>
<sequence>PGRGLKCNNATLDKFCPAPWKSTCVFCDGDKCNKKNIPLETGSEGPPSLTTTTPETTVNVNFGKGNKTGLLCVLHKICNVEKNLNAKLSRRFVVVHSLKKSEKCKEVSKKLKTVQEQDHVQELGDDLSESIQKVGLVFVDDYILAIDK</sequence>
<reference evidence="2" key="2">
    <citation type="submission" date="2016-06" db="UniProtKB">
        <authorList>
            <consortium name="WormBaseParasite"/>
        </authorList>
    </citation>
    <scope>IDENTIFICATION</scope>
</reference>
<dbReference type="WBParaSite" id="GPLIN_001596800">
    <property type="protein sequence ID" value="GPLIN_001596800"/>
    <property type="gene ID" value="GPLIN_001596800"/>
</dbReference>
<name>A0A183CSW0_GLOPA</name>
<organism evidence="1 2">
    <name type="scientific">Globodera pallida</name>
    <name type="common">Potato cyst nematode worm</name>
    <name type="synonym">Heterodera pallida</name>
    <dbReference type="NCBI Taxonomy" id="36090"/>
    <lineage>
        <taxon>Eukaryota</taxon>
        <taxon>Metazoa</taxon>
        <taxon>Ecdysozoa</taxon>
        <taxon>Nematoda</taxon>
        <taxon>Chromadorea</taxon>
        <taxon>Rhabditida</taxon>
        <taxon>Tylenchina</taxon>
        <taxon>Tylenchomorpha</taxon>
        <taxon>Tylenchoidea</taxon>
        <taxon>Heteroderidae</taxon>
        <taxon>Heteroderinae</taxon>
        <taxon>Globodera</taxon>
    </lineage>
</organism>
<evidence type="ECO:0000313" key="1">
    <source>
        <dbReference type="Proteomes" id="UP000050741"/>
    </source>
</evidence>